<keyword evidence="4" id="KW-1133">Transmembrane helix</keyword>
<dbReference type="GO" id="GO:0005886">
    <property type="term" value="C:plasma membrane"/>
    <property type="evidence" value="ECO:0007669"/>
    <property type="project" value="TreeGrafter"/>
</dbReference>
<keyword evidence="4" id="KW-0812">Transmembrane</keyword>
<dbReference type="EnsemblPlants" id="OPUNC11G15020.1">
    <property type="protein sequence ID" value="OPUNC11G15020.1"/>
    <property type="gene ID" value="OPUNC11G15020"/>
</dbReference>
<dbReference type="GO" id="GO:0098542">
    <property type="term" value="P:defense response to other organism"/>
    <property type="evidence" value="ECO:0007669"/>
    <property type="project" value="InterPro"/>
</dbReference>
<sequence>MPPEEGTSTQPAPTAPPPASGGGRARWRVAEHTRASCTTVVANTLCTLLLVLLLVAGVVLFVVWLSLRPHRPRFAVVSFTVVSPPVTAAAAGGHQQVAFNVSDRNPNRHIGIHYDATRASVLYGGDDDGVLVATGPAFADGWYQPNKTTTFIAGVLDVVGPRPTDAAWPAFAAGLRAGRLPLRLRLTTAIRFRLTTGFGALGFQSGRRRMHVDCHIVVDSGGDLLPESVGAACERYFS</sequence>
<evidence type="ECO:0000313" key="6">
    <source>
        <dbReference type="Proteomes" id="UP000026962"/>
    </source>
</evidence>
<reference evidence="5" key="1">
    <citation type="submission" date="2015-04" db="UniProtKB">
        <authorList>
            <consortium name="EnsemblPlants"/>
        </authorList>
    </citation>
    <scope>IDENTIFICATION</scope>
</reference>
<feature type="compositionally biased region" description="Low complexity" evidence="3">
    <location>
        <begin position="1"/>
        <end position="12"/>
    </location>
</feature>
<proteinExistence type="predicted"/>
<comment type="subcellular location">
    <subcellularLocation>
        <location evidence="1">Membrane</location>
    </subcellularLocation>
</comment>
<feature type="transmembrane region" description="Helical" evidence="4">
    <location>
        <begin position="40"/>
        <end position="65"/>
    </location>
</feature>
<dbReference type="eggNOG" id="ENOG502QZ39">
    <property type="taxonomic scope" value="Eukaryota"/>
</dbReference>
<dbReference type="Gramene" id="OPUNC11G15020.1">
    <property type="protein sequence ID" value="OPUNC11G15020.1"/>
    <property type="gene ID" value="OPUNC11G15020"/>
</dbReference>
<dbReference type="AlphaFoldDB" id="A0A0E0MGP5"/>
<dbReference type="STRING" id="4537.A0A0E0MGP5"/>
<dbReference type="OMA" id="YQPNKTT"/>
<feature type="region of interest" description="Disordered" evidence="3">
    <location>
        <begin position="1"/>
        <end position="25"/>
    </location>
</feature>
<dbReference type="Proteomes" id="UP000026962">
    <property type="component" value="Chromosome 11"/>
</dbReference>
<dbReference type="PANTHER" id="PTHR31415">
    <property type="entry name" value="OS05G0367900 PROTEIN"/>
    <property type="match status" value="1"/>
</dbReference>
<protein>
    <submittedName>
        <fullName evidence="5">Uncharacterized protein</fullName>
    </submittedName>
</protein>
<evidence type="ECO:0000256" key="2">
    <source>
        <dbReference type="ARBA" id="ARBA00023136"/>
    </source>
</evidence>
<keyword evidence="6" id="KW-1185">Reference proteome</keyword>
<dbReference type="HOGENOM" id="CLU_051752_6_0_1"/>
<name>A0A0E0MGP5_ORYPU</name>
<keyword evidence="2 4" id="KW-0472">Membrane</keyword>
<dbReference type="GO" id="GO:0009506">
    <property type="term" value="C:plasmodesma"/>
    <property type="evidence" value="ECO:0007669"/>
    <property type="project" value="TreeGrafter"/>
</dbReference>
<evidence type="ECO:0000256" key="1">
    <source>
        <dbReference type="ARBA" id="ARBA00004370"/>
    </source>
</evidence>
<organism evidence="5">
    <name type="scientific">Oryza punctata</name>
    <name type="common">Red rice</name>
    <dbReference type="NCBI Taxonomy" id="4537"/>
    <lineage>
        <taxon>Eukaryota</taxon>
        <taxon>Viridiplantae</taxon>
        <taxon>Streptophyta</taxon>
        <taxon>Embryophyta</taxon>
        <taxon>Tracheophyta</taxon>
        <taxon>Spermatophyta</taxon>
        <taxon>Magnoliopsida</taxon>
        <taxon>Liliopsida</taxon>
        <taxon>Poales</taxon>
        <taxon>Poaceae</taxon>
        <taxon>BOP clade</taxon>
        <taxon>Oryzoideae</taxon>
        <taxon>Oryzeae</taxon>
        <taxon>Oryzinae</taxon>
        <taxon>Oryza</taxon>
    </lineage>
</organism>
<dbReference type="InterPro" id="IPR044839">
    <property type="entry name" value="NDR1-like"/>
</dbReference>
<evidence type="ECO:0000256" key="4">
    <source>
        <dbReference type="SAM" id="Phobius"/>
    </source>
</evidence>
<evidence type="ECO:0000256" key="3">
    <source>
        <dbReference type="SAM" id="MobiDB-lite"/>
    </source>
</evidence>
<reference evidence="5" key="2">
    <citation type="submission" date="2018-05" db="EMBL/GenBank/DDBJ databases">
        <title>OpunRS2 (Oryza punctata Reference Sequence Version 2).</title>
        <authorList>
            <person name="Zhang J."/>
            <person name="Kudrna D."/>
            <person name="Lee S."/>
            <person name="Talag J."/>
            <person name="Welchert J."/>
            <person name="Wing R.A."/>
        </authorList>
    </citation>
    <scope>NUCLEOTIDE SEQUENCE [LARGE SCALE GENOMIC DNA]</scope>
</reference>
<dbReference type="PANTHER" id="PTHR31415:SF177">
    <property type="entry name" value="OS11G0587400 PROTEIN"/>
    <property type="match status" value="1"/>
</dbReference>
<evidence type="ECO:0000313" key="5">
    <source>
        <dbReference type="EnsemblPlants" id="OPUNC11G15020.1"/>
    </source>
</evidence>
<accession>A0A0E0MGP5</accession>